<keyword evidence="1" id="KW-1133">Transmembrane helix</keyword>
<reference evidence="2" key="1">
    <citation type="journal article" date="2020" name="mSystems">
        <title>Genome- and Community-Level Interaction Insights into Carbon Utilization and Element Cycling Functions of Hydrothermarchaeota in Hydrothermal Sediment.</title>
        <authorList>
            <person name="Zhou Z."/>
            <person name="Liu Y."/>
            <person name="Xu W."/>
            <person name="Pan J."/>
            <person name="Luo Z.H."/>
            <person name="Li M."/>
        </authorList>
    </citation>
    <scope>NUCLEOTIDE SEQUENCE [LARGE SCALE GENOMIC DNA]</scope>
    <source>
        <strain evidence="2">SpSt-479</strain>
    </source>
</reference>
<feature type="transmembrane region" description="Helical" evidence="1">
    <location>
        <begin position="80"/>
        <end position="97"/>
    </location>
</feature>
<gene>
    <name evidence="2" type="ORF">ENS31_10565</name>
</gene>
<evidence type="ECO:0008006" key="3">
    <source>
        <dbReference type="Google" id="ProtNLM"/>
    </source>
</evidence>
<proteinExistence type="predicted"/>
<feature type="transmembrane region" description="Helical" evidence="1">
    <location>
        <begin position="7"/>
        <end position="25"/>
    </location>
</feature>
<evidence type="ECO:0000313" key="2">
    <source>
        <dbReference type="EMBL" id="HFI91950.1"/>
    </source>
</evidence>
<dbReference type="AlphaFoldDB" id="A0A7V2ZL68"/>
<feature type="transmembrane region" description="Helical" evidence="1">
    <location>
        <begin position="162"/>
        <end position="185"/>
    </location>
</feature>
<protein>
    <recommendedName>
        <fullName evidence="3">Copper chaperone NosL</fullName>
    </recommendedName>
</protein>
<organism evidence="2">
    <name type="scientific">Ignavibacterium album</name>
    <dbReference type="NCBI Taxonomy" id="591197"/>
    <lineage>
        <taxon>Bacteria</taxon>
        <taxon>Pseudomonadati</taxon>
        <taxon>Ignavibacteriota</taxon>
        <taxon>Ignavibacteria</taxon>
        <taxon>Ignavibacteriales</taxon>
        <taxon>Ignavibacteriaceae</taxon>
        <taxon>Ignavibacterium</taxon>
    </lineage>
</organism>
<feature type="transmembrane region" description="Helical" evidence="1">
    <location>
        <begin position="104"/>
        <end position="125"/>
    </location>
</feature>
<keyword evidence="1" id="KW-0472">Membrane</keyword>
<accession>A0A7V2ZL68</accession>
<evidence type="ECO:0000256" key="1">
    <source>
        <dbReference type="SAM" id="Phobius"/>
    </source>
</evidence>
<dbReference type="EMBL" id="DSUJ01000008">
    <property type="protein sequence ID" value="HFI91950.1"/>
    <property type="molecule type" value="Genomic_DNA"/>
</dbReference>
<sequence>MNPTSKKLLLISSLILIGVYFFPLWNINLEAPQYPEGLGLRIWVNQITGLKENDLQNINGLNHYIGMKHIDPDDIPELKIMPFAIGFMIAFGLFNAVKGNRKTVYIWIILFLVLGAIGLYDFYMWEYNYGHNLDPNAPIKVPGMTYQPPLIGSKQLLNINAISLPSISSFIVLISIVLAVIALIIDKKRFER</sequence>
<keyword evidence="1" id="KW-0812">Transmembrane</keyword>
<name>A0A7V2ZL68_9BACT</name>
<comment type="caution">
    <text evidence="2">The sequence shown here is derived from an EMBL/GenBank/DDBJ whole genome shotgun (WGS) entry which is preliminary data.</text>
</comment>